<evidence type="ECO:0000313" key="3">
    <source>
        <dbReference type="EMBL" id="SHI51239.1"/>
    </source>
</evidence>
<dbReference type="STRING" id="1123071.SAMN02745181_0289"/>
<keyword evidence="1" id="KW-1133">Transmembrane helix</keyword>
<evidence type="ECO:0000259" key="2">
    <source>
        <dbReference type="Pfam" id="PF14317"/>
    </source>
</evidence>
<dbReference type="Pfam" id="PF14317">
    <property type="entry name" value="YcxB"/>
    <property type="match status" value="1"/>
</dbReference>
<accession>A0A1M6BR79</accession>
<keyword evidence="4" id="KW-1185">Reference proteome</keyword>
<proteinExistence type="predicted"/>
<reference evidence="3 4" key="1">
    <citation type="submission" date="2016-11" db="EMBL/GenBank/DDBJ databases">
        <authorList>
            <person name="Jaros S."/>
            <person name="Januszkiewicz K."/>
            <person name="Wedrychowicz H."/>
        </authorList>
    </citation>
    <scope>NUCLEOTIDE SEQUENCE [LARGE SCALE GENOMIC DNA]</scope>
    <source>
        <strain evidence="3 4">DSM 18772</strain>
    </source>
</reference>
<feature type="transmembrane region" description="Helical" evidence="1">
    <location>
        <begin position="55"/>
        <end position="76"/>
    </location>
</feature>
<evidence type="ECO:0000256" key="1">
    <source>
        <dbReference type="SAM" id="Phobius"/>
    </source>
</evidence>
<gene>
    <name evidence="3" type="ORF">SAMN02745181_0289</name>
</gene>
<keyword evidence="1" id="KW-0472">Membrane</keyword>
<dbReference type="RefSeq" id="WP_143157723.1">
    <property type="nucleotide sequence ID" value="NZ_FQYR01000002.1"/>
</dbReference>
<dbReference type="InterPro" id="IPR025588">
    <property type="entry name" value="YcxB-like_C"/>
</dbReference>
<dbReference type="InParanoid" id="A0A1M6BR79"/>
<sequence>MDTPETITLEYEATQTLVNKSASRFVWRKAGPWLIIFALVALGCLSALIMGGRDWYLFVGLIVPAYYIFGWSRYYYLADTNFAVMTDRQVTIQLTEEHLTFHTSQHQSTIKWELITGVWKFRDVWLLFTYDMDHYTMIPTTILNNETIQFIESKIK</sequence>
<feature type="transmembrane region" description="Helical" evidence="1">
    <location>
        <begin position="30"/>
        <end position="49"/>
    </location>
</feature>
<dbReference type="AlphaFoldDB" id="A0A1M6BR79"/>
<keyword evidence="1" id="KW-0812">Transmembrane</keyword>
<dbReference type="OrthoDB" id="8812134at2"/>
<protein>
    <submittedName>
        <fullName evidence="3">YcxB-like protein</fullName>
    </submittedName>
</protein>
<feature type="domain" description="YcxB-like C-terminal" evidence="2">
    <location>
        <begin position="94"/>
        <end position="151"/>
    </location>
</feature>
<evidence type="ECO:0000313" key="4">
    <source>
        <dbReference type="Proteomes" id="UP000184510"/>
    </source>
</evidence>
<dbReference type="Proteomes" id="UP000184510">
    <property type="component" value="Unassembled WGS sequence"/>
</dbReference>
<dbReference type="EMBL" id="FQYR01000002">
    <property type="protein sequence ID" value="SHI51239.1"/>
    <property type="molecule type" value="Genomic_DNA"/>
</dbReference>
<organism evidence="3 4">
    <name type="scientific">Rubritalea squalenifaciens DSM 18772</name>
    <dbReference type="NCBI Taxonomy" id="1123071"/>
    <lineage>
        <taxon>Bacteria</taxon>
        <taxon>Pseudomonadati</taxon>
        <taxon>Verrucomicrobiota</taxon>
        <taxon>Verrucomicrobiia</taxon>
        <taxon>Verrucomicrobiales</taxon>
        <taxon>Rubritaleaceae</taxon>
        <taxon>Rubritalea</taxon>
    </lineage>
</organism>
<name>A0A1M6BR79_9BACT</name>